<dbReference type="OrthoDB" id="8907274at2759"/>
<organism evidence="9 10">
    <name type="scientific">Piptocephalis cylindrospora</name>
    <dbReference type="NCBI Taxonomy" id="1907219"/>
    <lineage>
        <taxon>Eukaryota</taxon>
        <taxon>Fungi</taxon>
        <taxon>Fungi incertae sedis</taxon>
        <taxon>Zoopagomycota</taxon>
        <taxon>Zoopagomycotina</taxon>
        <taxon>Zoopagomycetes</taxon>
        <taxon>Zoopagales</taxon>
        <taxon>Piptocephalidaceae</taxon>
        <taxon>Piptocephalis</taxon>
    </lineage>
</organism>
<feature type="transmembrane region" description="Helical" evidence="7">
    <location>
        <begin position="221"/>
        <end position="240"/>
    </location>
</feature>
<dbReference type="Pfam" id="PF01569">
    <property type="entry name" value="PAP2"/>
    <property type="match status" value="1"/>
</dbReference>
<accession>A0A4P9Y512</accession>
<dbReference type="GO" id="GO:0004601">
    <property type="term" value="F:peroxidase activity"/>
    <property type="evidence" value="ECO:0007669"/>
    <property type="project" value="UniProtKB-KW"/>
</dbReference>
<feature type="transmembrane region" description="Helical" evidence="7">
    <location>
        <begin position="63"/>
        <end position="84"/>
    </location>
</feature>
<gene>
    <name evidence="9" type="ORF">BJ684DRAFT_9238</name>
</gene>
<evidence type="ECO:0000256" key="6">
    <source>
        <dbReference type="SAM" id="MobiDB-lite"/>
    </source>
</evidence>
<feature type="compositionally biased region" description="Basic and acidic residues" evidence="6">
    <location>
        <begin position="286"/>
        <end position="301"/>
    </location>
</feature>
<feature type="transmembrane region" description="Helical" evidence="7">
    <location>
        <begin position="16"/>
        <end position="33"/>
    </location>
</feature>
<keyword evidence="9" id="KW-0575">Peroxidase</keyword>
<keyword evidence="10" id="KW-1185">Reference proteome</keyword>
<dbReference type="InterPro" id="IPR043216">
    <property type="entry name" value="PAP-like"/>
</dbReference>
<dbReference type="GO" id="GO:0008195">
    <property type="term" value="F:phosphatidate phosphatase activity"/>
    <property type="evidence" value="ECO:0007669"/>
    <property type="project" value="TreeGrafter"/>
</dbReference>
<dbReference type="SMART" id="SM00014">
    <property type="entry name" value="acidPPc"/>
    <property type="match status" value="1"/>
</dbReference>
<dbReference type="GO" id="GO:0046839">
    <property type="term" value="P:phospholipid dephosphorylation"/>
    <property type="evidence" value="ECO:0007669"/>
    <property type="project" value="TreeGrafter"/>
</dbReference>
<keyword evidence="3 7" id="KW-0812">Transmembrane</keyword>
<comment type="subcellular location">
    <subcellularLocation>
        <location evidence="1">Membrane</location>
        <topology evidence="1">Multi-pass membrane protein</topology>
    </subcellularLocation>
</comment>
<feature type="transmembrane region" description="Helical" evidence="7">
    <location>
        <begin position="91"/>
        <end position="112"/>
    </location>
</feature>
<reference evidence="10" key="1">
    <citation type="journal article" date="2018" name="Nat. Microbiol.">
        <title>Leveraging single-cell genomics to expand the fungal tree of life.</title>
        <authorList>
            <person name="Ahrendt S.R."/>
            <person name="Quandt C.A."/>
            <person name="Ciobanu D."/>
            <person name="Clum A."/>
            <person name="Salamov A."/>
            <person name="Andreopoulos B."/>
            <person name="Cheng J.F."/>
            <person name="Woyke T."/>
            <person name="Pelin A."/>
            <person name="Henrissat B."/>
            <person name="Reynolds N.K."/>
            <person name="Benny G.L."/>
            <person name="Smith M.E."/>
            <person name="James T.Y."/>
            <person name="Grigoriev I.V."/>
        </authorList>
    </citation>
    <scope>NUCLEOTIDE SEQUENCE [LARGE SCALE GENOMIC DNA]</scope>
</reference>
<feature type="compositionally biased region" description="Polar residues" evidence="6">
    <location>
        <begin position="305"/>
        <end position="319"/>
    </location>
</feature>
<keyword evidence="9" id="KW-0560">Oxidoreductase</keyword>
<evidence type="ECO:0000256" key="1">
    <source>
        <dbReference type="ARBA" id="ARBA00004141"/>
    </source>
</evidence>
<protein>
    <submittedName>
        <fullName evidence="9">Phosphatidic acid phosphatase type 2/haloperoxidase</fullName>
    </submittedName>
</protein>
<keyword evidence="4 7" id="KW-1133">Transmembrane helix</keyword>
<keyword evidence="5 7" id="KW-0472">Membrane</keyword>
<evidence type="ECO:0000256" key="4">
    <source>
        <dbReference type="ARBA" id="ARBA00022989"/>
    </source>
</evidence>
<proteinExistence type="inferred from homology"/>
<evidence type="ECO:0000313" key="9">
    <source>
        <dbReference type="EMBL" id="RKP14015.1"/>
    </source>
</evidence>
<evidence type="ECO:0000256" key="5">
    <source>
        <dbReference type="ARBA" id="ARBA00023136"/>
    </source>
</evidence>
<feature type="transmembrane region" description="Helical" evidence="7">
    <location>
        <begin position="195"/>
        <end position="215"/>
    </location>
</feature>
<comment type="similarity">
    <text evidence="2">Belongs to the PA-phosphatase related phosphoesterase family.</text>
</comment>
<evidence type="ECO:0000256" key="7">
    <source>
        <dbReference type="SAM" id="Phobius"/>
    </source>
</evidence>
<feature type="region of interest" description="Disordered" evidence="6">
    <location>
        <begin position="278"/>
        <end position="319"/>
    </location>
</feature>
<dbReference type="Proteomes" id="UP000267251">
    <property type="component" value="Unassembled WGS sequence"/>
</dbReference>
<dbReference type="Gene3D" id="1.20.144.10">
    <property type="entry name" value="Phosphatidic acid phosphatase type 2/haloperoxidase"/>
    <property type="match status" value="1"/>
</dbReference>
<evidence type="ECO:0000313" key="10">
    <source>
        <dbReference type="Proteomes" id="UP000267251"/>
    </source>
</evidence>
<dbReference type="EMBL" id="KZ987902">
    <property type="protein sequence ID" value="RKP14015.1"/>
    <property type="molecule type" value="Genomic_DNA"/>
</dbReference>
<feature type="domain" description="Phosphatidic acid phosphatase type 2/haloperoxidase" evidence="8">
    <location>
        <begin position="93"/>
        <end position="240"/>
    </location>
</feature>
<evidence type="ECO:0000259" key="8">
    <source>
        <dbReference type="SMART" id="SM00014"/>
    </source>
</evidence>
<evidence type="ECO:0000256" key="2">
    <source>
        <dbReference type="ARBA" id="ARBA00008816"/>
    </source>
</evidence>
<dbReference type="PANTHER" id="PTHR10165">
    <property type="entry name" value="LIPID PHOSPHATE PHOSPHATASE"/>
    <property type="match status" value="1"/>
</dbReference>
<evidence type="ECO:0000256" key="3">
    <source>
        <dbReference type="ARBA" id="ARBA00022692"/>
    </source>
</evidence>
<dbReference type="CDD" id="cd03390">
    <property type="entry name" value="PAP2_containing_1_like"/>
    <property type="match status" value="1"/>
</dbReference>
<dbReference type="AlphaFoldDB" id="A0A4P9Y512"/>
<sequence>MAVFNWKRTRSHGPSYLIDWLVVLMMAIAWFLIGNIPPFQRKFSIQDKTIMYPHAYHETVTSVHLGLICFLLPIVAITLVALLVRRSSWDWHVGILGLCTTMTLTLAVTHTLKVSVGRLRPDFLDRCQPREGTVDPAIGLLSIADVCTQTNESMLRDGSKSFPSGHSSETFAGLTYLALYFAGKLNLFDRQGRSIKGFIVLLPILGASLVAVSRLDDYRHHWQDITVGTLIGIFFAYFGYRQYYPSLTDCQCARPFPLREMSRRARREEAVSPQLEYGGQVLPLAHDPRERDAYSPDDTRFDTPLTDTSPPKHAQTSPV</sequence>
<dbReference type="PANTHER" id="PTHR10165:SF35">
    <property type="entry name" value="RE23632P"/>
    <property type="match status" value="1"/>
</dbReference>
<dbReference type="InterPro" id="IPR036938">
    <property type="entry name" value="PAP2/HPO_sf"/>
</dbReference>
<dbReference type="InterPro" id="IPR000326">
    <property type="entry name" value="PAP2/HPO"/>
</dbReference>
<dbReference type="SUPFAM" id="SSF48317">
    <property type="entry name" value="Acid phosphatase/Vanadium-dependent haloperoxidase"/>
    <property type="match status" value="1"/>
</dbReference>
<dbReference type="GO" id="GO:0006644">
    <property type="term" value="P:phospholipid metabolic process"/>
    <property type="evidence" value="ECO:0007669"/>
    <property type="project" value="InterPro"/>
</dbReference>
<name>A0A4P9Y512_9FUNG</name>
<feature type="transmembrane region" description="Helical" evidence="7">
    <location>
        <begin position="170"/>
        <end position="188"/>
    </location>
</feature>
<dbReference type="GO" id="GO:0016020">
    <property type="term" value="C:membrane"/>
    <property type="evidence" value="ECO:0007669"/>
    <property type="project" value="UniProtKB-SubCell"/>
</dbReference>